<feature type="domain" description="Sodium/calcium exchanger membrane region" evidence="13">
    <location>
        <begin position="414"/>
        <end position="492"/>
    </location>
</feature>
<accession>A0AA38TM99</accession>
<feature type="transmembrane region" description="Helical" evidence="12">
    <location>
        <begin position="423"/>
        <end position="443"/>
    </location>
</feature>
<comment type="subcellular location">
    <subcellularLocation>
        <location evidence="1">Membrane</location>
        <topology evidence="1">Multi-pass membrane protein</topology>
    </subcellularLocation>
</comment>
<feature type="transmembrane region" description="Helical" evidence="12">
    <location>
        <begin position="120"/>
        <end position="147"/>
    </location>
</feature>
<evidence type="ECO:0000256" key="5">
    <source>
        <dbReference type="ARBA" id="ARBA00022692"/>
    </source>
</evidence>
<dbReference type="InterPro" id="IPR044880">
    <property type="entry name" value="NCX_ion-bd_dom_sf"/>
</dbReference>
<evidence type="ECO:0000256" key="6">
    <source>
        <dbReference type="ARBA" id="ARBA00022958"/>
    </source>
</evidence>
<keyword evidence="10" id="KW-0406">Ion transport</keyword>
<evidence type="ECO:0000256" key="9">
    <source>
        <dbReference type="ARBA" id="ARBA00023136"/>
    </source>
</evidence>
<evidence type="ECO:0000256" key="7">
    <source>
        <dbReference type="ARBA" id="ARBA00022989"/>
    </source>
</evidence>
<keyword evidence="4" id="KW-0633">Potassium transport</keyword>
<keyword evidence="15" id="KW-1185">Reference proteome</keyword>
<evidence type="ECO:0000256" key="3">
    <source>
        <dbReference type="ARBA" id="ARBA00022449"/>
    </source>
</evidence>
<dbReference type="InterPro" id="IPR051359">
    <property type="entry name" value="CaCA_antiporter"/>
</dbReference>
<feature type="transmembrane region" description="Helical" evidence="12">
    <location>
        <begin position="458"/>
        <end position="477"/>
    </location>
</feature>
<comment type="caution">
    <text evidence="14">The sequence shown here is derived from an EMBL/GenBank/DDBJ whole genome shotgun (WGS) entry which is preliminary data.</text>
</comment>
<dbReference type="PANTHER" id="PTHR12266:SF0">
    <property type="entry name" value="MITOCHONDRIAL SODIUM_CALCIUM EXCHANGER PROTEIN"/>
    <property type="match status" value="1"/>
</dbReference>
<dbReference type="Gene3D" id="1.20.1420.30">
    <property type="entry name" value="NCX, central ion-binding region"/>
    <property type="match status" value="2"/>
</dbReference>
<feature type="transmembrane region" description="Helical" evidence="12">
    <location>
        <begin position="215"/>
        <end position="238"/>
    </location>
</feature>
<reference evidence="14" key="1">
    <citation type="submission" date="2023-03" db="EMBL/GenBank/DDBJ databases">
        <title>Chromosome-scale reference genome and RAD-based genetic map of yellow starthistle (Centaurea solstitialis) reveal putative structural variation and QTLs associated with invader traits.</title>
        <authorList>
            <person name="Reatini B."/>
            <person name="Cang F.A."/>
            <person name="Jiang Q."/>
            <person name="Mckibben M.T.W."/>
            <person name="Barker M.S."/>
            <person name="Rieseberg L.H."/>
            <person name="Dlugosch K.M."/>
        </authorList>
    </citation>
    <scope>NUCLEOTIDE SEQUENCE</scope>
    <source>
        <strain evidence="14">CAN-66</strain>
        <tissue evidence="14">Leaf</tissue>
    </source>
</reference>
<evidence type="ECO:0000256" key="10">
    <source>
        <dbReference type="ARBA" id="ARBA00023201"/>
    </source>
</evidence>
<dbReference type="Pfam" id="PF01699">
    <property type="entry name" value="Na_Ca_ex"/>
    <property type="match status" value="2"/>
</dbReference>
<protein>
    <recommendedName>
        <fullName evidence="13">Sodium/calcium exchanger membrane region domain-containing protein</fullName>
    </recommendedName>
</protein>
<feature type="transmembrane region" description="Helical" evidence="12">
    <location>
        <begin position="190"/>
        <end position="209"/>
    </location>
</feature>
<organism evidence="14 15">
    <name type="scientific">Centaurea solstitialis</name>
    <name type="common">yellow star-thistle</name>
    <dbReference type="NCBI Taxonomy" id="347529"/>
    <lineage>
        <taxon>Eukaryota</taxon>
        <taxon>Viridiplantae</taxon>
        <taxon>Streptophyta</taxon>
        <taxon>Embryophyta</taxon>
        <taxon>Tracheophyta</taxon>
        <taxon>Spermatophyta</taxon>
        <taxon>Magnoliopsida</taxon>
        <taxon>eudicotyledons</taxon>
        <taxon>Gunneridae</taxon>
        <taxon>Pentapetalae</taxon>
        <taxon>asterids</taxon>
        <taxon>campanulids</taxon>
        <taxon>Asterales</taxon>
        <taxon>Asteraceae</taxon>
        <taxon>Carduoideae</taxon>
        <taxon>Cardueae</taxon>
        <taxon>Centaureinae</taxon>
        <taxon>Centaurea</taxon>
    </lineage>
</organism>
<evidence type="ECO:0000313" key="15">
    <source>
        <dbReference type="Proteomes" id="UP001172457"/>
    </source>
</evidence>
<dbReference type="InterPro" id="IPR004837">
    <property type="entry name" value="NaCa_Exmemb"/>
</dbReference>
<evidence type="ECO:0000256" key="2">
    <source>
        <dbReference type="ARBA" id="ARBA00022448"/>
    </source>
</evidence>
<keyword evidence="6" id="KW-0630">Potassium</keyword>
<evidence type="ECO:0000256" key="4">
    <source>
        <dbReference type="ARBA" id="ARBA00022538"/>
    </source>
</evidence>
<dbReference type="GO" id="GO:0006814">
    <property type="term" value="P:sodium ion transport"/>
    <property type="evidence" value="ECO:0007669"/>
    <property type="project" value="UniProtKB-KW"/>
</dbReference>
<name>A0AA38TM99_9ASTR</name>
<evidence type="ECO:0000256" key="12">
    <source>
        <dbReference type="SAM" id="Phobius"/>
    </source>
</evidence>
<sequence length="502" mass="54910">MMQRFRQILNAIFALVLISLFYIQFDGLKKVQAPIGPLRSRGRSMVESNVNSSSASIDGLTKNSFEICGGLGIIKVIQVAGAFGAIVLVVWLVALFYLLGNTAADYFCFSLQKLSGLLKLSPTVAGVTLLPLGNGAPDVFASIAAFVGNDTGEVGLNSVLGGAVFVTCVVVGIVSICVADQGVQIDKKCFLRDIGFFLATLMFLLLILVVGKLSLWAAIAFVSIYVLYAVFVATNEILKKHVQRLKLDSVTPLLPLHLFSQQDDSIQSSLLDVETETDDSQPRNTLPEWMWASNVAIYSNQAMKLQEHERHLWGWHDDGIEVDQPWFSFSNLCSFFTFPLTVPRLLTIPLVEEETWSKPYAVASASLAPLLLAFIWNSQDGLGSETRTVVYVSLGELHGRFGLKHSVGSDGGDGIQIAISGSYAGPMFNTLVGLGISLLIGAWSEKPESYSVPRDTSLYYTMGFLIMGLVWALVVLLRNDMRPNRTMGVGSWVFICFFFRLG</sequence>
<dbReference type="GO" id="GO:0008324">
    <property type="term" value="F:monoatomic cation transmembrane transporter activity"/>
    <property type="evidence" value="ECO:0007669"/>
    <property type="project" value="TreeGrafter"/>
</dbReference>
<dbReference type="PANTHER" id="PTHR12266">
    <property type="entry name" value="NA+/CA2+ K+ INDEPENDENT EXCHANGER"/>
    <property type="match status" value="1"/>
</dbReference>
<keyword evidence="9 12" id="KW-0472">Membrane</keyword>
<keyword evidence="2" id="KW-0813">Transport</keyword>
<evidence type="ECO:0000256" key="1">
    <source>
        <dbReference type="ARBA" id="ARBA00004141"/>
    </source>
</evidence>
<evidence type="ECO:0000313" key="14">
    <source>
        <dbReference type="EMBL" id="KAJ9559608.1"/>
    </source>
</evidence>
<feature type="transmembrane region" description="Helical" evidence="12">
    <location>
        <begin position="79"/>
        <end position="99"/>
    </location>
</feature>
<dbReference type="EMBL" id="JARYMX010000002">
    <property type="protein sequence ID" value="KAJ9559608.1"/>
    <property type="molecule type" value="Genomic_DNA"/>
</dbReference>
<dbReference type="Proteomes" id="UP001172457">
    <property type="component" value="Chromosome 2"/>
</dbReference>
<comment type="similarity">
    <text evidence="11">Belongs to the Ca(2+):cation antiporter (CaCA) (TC 2.A.19) family. Cation/calcium exchanger (CCX) subfamily.</text>
</comment>
<feature type="transmembrane region" description="Helical" evidence="12">
    <location>
        <begin position="159"/>
        <end position="178"/>
    </location>
</feature>
<evidence type="ECO:0000256" key="11">
    <source>
        <dbReference type="ARBA" id="ARBA00038187"/>
    </source>
</evidence>
<dbReference type="GO" id="GO:0006813">
    <property type="term" value="P:potassium ion transport"/>
    <property type="evidence" value="ECO:0007669"/>
    <property type="project" value="UniProtKB-KW"/>
</dbReference>
<gene>
    <name evidence="14" type="ORF">OSB04_004768</name>
</gene>
<keyword evidence="3" id="KW-0050">Antiport</keyword>
<dbReference type="GO" id="GO:0015297">
    <property type="term" value="F:antiporter activity"/>
    <property type="evidence" value="ECO:0007669"/>
    <property type="project" value="UniProtKB-KW"/>
</dbReference>
<dbReference type="GO" id="GO:0016020">
    <property type="term" value="C:membrane"/>
    <property type="evidence" value="ECO:0007669"/>
    <property type="project" value="UniProtKB-SubCell"/>
</dbReference>
<dbReference type="AlphaFoldDB" id="A0AA38TM99"/>
<keyword evidence="5 12" id="KW-0812">Transmembrane</keyword>
<proteinExistence type="inferred from homology"/>
<keyword evidence="10" id="KW-0739">Sodium transport</keyword>
<feature type="domain" description="Sodium/calcium exchanger membrane region" evidence="13">
    <location>
        <begin position="89"/>
        <end position="232"/>
    </location>
</feature>
<evidence type="ECO:0000259" key="13">
    <source>
        <dbReference type="Pfam" id="PF01699"/>
    </source>
</evidence>
<evidence type="ECO:0000256" key="8">
    <source>
        <dbReference type="ARBA" id="ARBA00023053"/>
    </source>
</evidence>
<feature type="transmembrane region" description="Helical" evidence="12">
    <location>
        <begin position="7"/>
        <end position="25"/>
    </location>
</feature>
<keyword evidence="8" id="KW-0915">Sodium</keyword>
<keyword evidence="7 12" id="KW-1133">Transmembrane helix</keyword>